<gene>
    <name evidence="1" type="ORF">XBW1_1880</name>
</gene>
<dbReference type="KEGG" id="xbv:XBW1_1880"/>
<dbReference type="Proteomes" id="UP000032930">
    <property type="component" value="Chromosome"/>
</dbReference>
<reference evidence="1 2" key="1">
    <citation type="submission" date="2014-02" db="EMBL/GenBank/DDBJ databases">
        <authorList>
            <person name="Genoscope - CEA"/>
        </authorList>
    </citation>
    <scope>NUCLEOTIDE SEQUENCE [LARGE SCALE GENOMIC DNA]</scope>
    <source>
        <strain evidence="1 2">CS03</strain>
    </source>
</reference>
<name>A0A0B6X5V6_XENBV</name>
<protein>
    <submittedName>
        <fullName evidence="1">Uncharacterized protein</fullName>
    </submittedName>
</protein>
<accession>A0A0B6X5V6</accession>
<dbReference type="AlphaFoldDB" id="A0A0B6X5V6"/>
<dbReference type="Gene3D" id="1.20.910.10">
    <property type="entry name" value="Heme oxygenase-like"/>
    <property type="match status" value="1"/>
</dbReference>
<proteinExistence type="predicted"/>
<dbReference type="RefSeq" id="WP_046336610.1">
    <property type="nucleotide sequence ID" value="NZ_CAWMEF010000001.1"/>
</dbReference>
<evidence type="ECO:0000313" key="2">
    <source>
        <dbReference type="Proteomes" id="UP000032930"/>
    </source>
</evidence>
<dbReference type="EMBL" id="FO818637">
    <property type="protein sequence ID" value="CDM89237.1"/>
    <property type="molecule type" value="Genomic_DNA"/>
</dbReference>
<dbReference type="Pfam" id="PF12981">
    <property type="entry name" value="DUF3865"/>
    <property type="match status" value="1"/>
</dbReference>
<dbReference type="InterPro" id="IPR016084">
    <property type="entry name" value="Haem_Oase-like_multi-hlx"/>
</dbReference>
<sequence length="283" mass="32196">MYRNFPALVDDYLNKNIPTRNLINSIISEGKAKVDGNELIDKHFDPMIAIIYNQIKDLINPSNLSKEEAKLYIGELSVFARYNSTMLLRAADNIRGFCPEFAQELTRNFLEEGGERGKLPAHYVVFSGALIADLDFRVNGWMPRTSSTRALISLIDILTWSHCPSTVLGMYYATEAIAIAETLLLQDITNRLGQITGQGTGNSLKKLDFYYRMHLDETHSAATDNVAVERGHQEGIARFIRDADLFHFQQPQIVDGFLQMLTPFVDQWVEIHHLTRTDHCYSH</sequence>
<evidence type="ECO:0000313" key="1">
    <source>
        <dbReference type="EMBL" id="CDM89237.1"/>
    </source>
</evidence>
<organism evidence="1 2">
    <name type="scientific">Xenorhabdus bovienii</name>
    <name type="common">Xenorhabdus nematophila subsp. bovienii</name>
    <dbReference type="NCBI Taxonomy" id="40576"/>
    <lineage>
        <taxon>Bacteria</taxon>
        <taxon>Pseudomonadati</taxon>
        <taxon>Pseudomonadota</taxon>
        <taxon>Gammaproteobacteria</taxon>
        <taxon>Enterobacterales</taxon>
        <taxon>Morganellaceae</taxon>
        <taxon>Xenorhabdus</taxon>
    </lineage>
</organism>
<dbReference type="InterPro" id="IPR024477">
    <property type="entry name" value="DUF3865_CADD-like"/>
</dbReference>